<evidence type="ECO:0000313" key="9">
    <source>
        <dbReference type="EMBL" id="MEJ8569174.1"/>
    </source>
</evidence>
<organism evidence="9 10">
    <name type="scientific">Elongatibacter sediminis</name>
    <dbReference type="NCBI Taxonomy" id="3119006"/>
    <lineage>
        <taxon>Bacteria</taxon>
        <taxon>Pseudomonadati</taxon>
        <taxon>Pseudomonadota</taxon>
        <taxon>Gammaproteobacteria</taxon>
        <taxon>Chromatiales</taxon>
        <taxon>Wenzhouxiangellaceae</taxon>
        <taxon>Elongatibacter</taxon>
    </lineage>
</organism>
<evidence type="ECO:0000256" key="1">
    <source>
        <dbReference type="ARBA" id="ARBA00001971"/>
    </source>
</evidence>
<dbReference type="GO" id="GO:0020037">
    <property type="term" value="F:heme binding"/>
    <property type="evidence" value="ECO:0007669"/>
    <property type="project" value="InterPro"/>
</dbReference>
<sequence length="396" mass="44911">MIGDNPFTEAFFQDPYPVYRQMRDQESPYWLETPHDAKSGGCWMFTRYDEVKDLLRKAHDAPQDIKRLIPESQRTAFHYMLLYSDPPDHTRLRSLISTPFSRAGVNRLDAMITRQVDQLLDVIQEHDEVDFIAAFAEPLPVNVISELLGTPIEDATLLRDWTVTLGRGFDSTINDPVASQRGVEALQEMTRYFTELMARPNQPPGTIIESLKNDSAAQKCSPQEAMAQCMLLLLAGHETTLSLLGNAMYCLLTNPGELAKLRQQPELLDSMINEVLRFEAPFQRAVFRVAAEPITCRGHQIQVGERISPVVSAANRDPAQFAEPDRFDIERKPNRHLAFGLGIHRCLGEKLARSEARIAIGRLLQRFPHLQAVESKPRWKARSLFRTLQSLPVKPG</sequence>
<evidence type="ECO:0000256" key="3">
    <source>
        <dbReference type="ARBA" id="ARBA00022617"/>
    </source>
</evidence>
<evidence type="ECO:0000256" key="7">
    <source>
        <dbReference type="ARBA" id="ARBA00023033"/>
    </source>
</evidence>
<dbReference type="PRINTS" id="PR00359">
    <property type="entry name" value="BP450"/>
</dbReference>
<keyword evidence="7 8" id="KW-0503">Monooxygenase</keyword>
<keyword evidence="6 8" id="KW-0408">Iron</keyword>
<dbReference type="PANTHER" id="PTHR46696:SF1">
    <property type="entry name" value="CYTOCHROME P450 YJIB-RELATED"/>
    <property type="match status" value="1"/>
</dbReference>
<protein>
    <submittedName>
        <fullName evidence="9">Cytochrome P450</fullName>
    </submittedName>
</protein>
<dbReference type="PANTHER" id="PTHR46696">
    <property type="entry name" value="P450, PUTATIVE (EUROFUNG)-RELATED"/>
    <property type="match status" value="1"/>
</dbReference>
<comment type="caution">
    <text evidence="9">The sequence shown here is derived from an EMBL/GenBank/DDBJ whole genome shotgun (WGS) entry which is preliminary data.</text>
</comment>
<evidence type="ECO:0000256" key="2">
    <source>
        <dbReference type="ARBA" id="ARBA00010617"/>
    </source>
</evidence>
<dbReference type="RefSeq" id="WP_354696499.1">
    <property type="nucleotide sequence ID" value="NZ_JAZHOG010000012.1"/>
</dbReference>
<keyword evidence="10" id="KW-1185">Reference proteome</keyword>
<evidence type="ECO:0000256" key="5">
    <source>
        <dbReference type="ARBA" id="ARBA00023002"/>
    </source>
</evidence>
<keyword evidence="3 8" id="KW-0349">Heme</keyword>
<accession>A0AAW9R8L1</accession>
<dbReference type="GO" id="GO:0004497">
    <property type="term" value="F:monooxygenase activity"/>
    <property type="evidence" value="ECO:0007669"/>
    <property type="project" value="UniProtKB-KW"/>
</dbReference>
<evidence type="ECO:0000256" key="8">
    <source>
        <dbReference type="RuleBase" id="RU000461"/>
    </source>
</evidence>
<dbReference type="Gene3D" id="1.10.630.10">
    <property type="entry name" value="Cytochrome P450"/>
    <property type="match status" value="1"/>
</dbReference>
<name>A0AAW9R8L1_9GAMM</name>
<evidence type="ECO:0000256" key="4">
    <source>
        <dbReference type="ARBA" id="ARBA00022723"/>
    </source>
</evidence>
<dbReference type="EMBL" id="JAZHOG010000012">
    <property type="protein sequence ID" value="MEJ8569174.1"/>
    <property type="molecule type" value="Genomic_DNA"/>
</dbReference>
<comment type="cofactor">
    <cofactor evidence="1">
        <name>heme</name>
        <dbReference type="ChEBI" id="CHEBI:30413"/>
    </cofactor>
</comment>
<dbReference type="GO" id="GO:0016705">
    <property type="term" value="F:oxidoreductase activity, acting on paired donors, with incorporation or reduction of molecular oxygen"/>
    <property type="evidence" value="ECO:0007669"/>
    <property type="project" value="InterPro"/>
</dbReference>
<dbReference type="InterPro" id="IPR002397">
    <property type="entry name" value="Cyt_P450_B"/>
</dbReference>
<evidence type="ECO:0000256" key="6">
    <source>
        <dbReference type="ARBA" id="ARBA00023004"/>
    </source>
</evidence>
<comment type="similarity">
    <text evidence="2 8">Belongs to the cytochrome P450 family.</text>
</comment>
<dbReference type="InterPro" id="IPR001128">
    <property type="entry name" value="Cyt_P450"/>
</dbReference>
<dbReference type="PROSITE" id="PS00086">
    <property type="entry name" value="CYTOCHROME_P450"/>
    <property type="match status" value="1"/>
</dbReference>
<dbReference type="CDD" id="cd20625">
    <property type="entry name" value="CYP164-like"/>
    <property type="match status" value="1"/>
</dbReference>
<dbReference type="InterPro" id="IPR017972">
    <property type="entry name" value="Cyt_P450_CS"/>
</dbReference>
<gene>
    <name evidence="9" type="ORF">V3330_16200</name>
</gene>
<dbReference type="InterPro" id="IPR036396">
    <property type="entry name" value="Cyt_P450_sf"/>
</dbReference>
<dbReference type="FunFam" id="1.10.630.10:FF:000018">
    <property type="entry name" value="Cytochrome P450 monooxygenase"/>
    <property type="match status" value="1"/>
</dbReference>
<evidence type="ECO:0000313" key="10">
    <source>
        <dbReference type="Proteomes" id="UP001359886"/>
    </source>
</evidence>
<reference evidence="9 10" key="1">
    <citation type="submission" date="2024-02" db="EMBL/GenBank/DDBJ databases">
        <title>A novel Wenzhouxiangellaceae bacterium, isolated from coastal sediments.</title>
        <authorList>
            <person name="Du Z.-J."/>
            <person name="Ye Y.-Q."/>
            <person name="Zhang X.-Y."/>
        </authorList>
    </citation>
    <scope>NUCLEOTIDE SEQUENCE [LARGE SCALE GENOMIC DNA]</scope>
    <source>
        <strain evidence="9 10">CH-27</strain>
    </source>
</reference>
<dbReference type="PRINTS" id="PR00385">
    <property type="entry name" value="P450"/>
</dbReference>
<keyword evidence="4 8" id="KW-0479">Metal-binding</keyword>
<dbReference type="Proteomes" id="UP001359886">
    <property type="component" value="Unassembled WGS sequence"/>
</dbReference>
<proteinExistence type="inferred from homology"/>
<keyword evidence="5 8" id="KW-0560">Oxidoreductase</keyword>
<dbReference type="GO" id="GO:0005506">
    <property type="term" value="F:iron ion binding"/>
    <property type="evidence" value="ECO:0007669"/>
    <property type="project" value="InterPro"/>
</dbReference>
<dbReference type="SUPFAM" id="SSF48264">
    <property type="entry name" value="Cytochrome P450"/>
    <property type="match status" value="1"/>
</dbReference>
<dbReference type="AlphaFoldDB" id="A0AAW9R8L1"/>
<dbReference type="Pfam" id="PF00067">
    <property type="entry name" value="p450"/>
    <property type="match status" value="1"/>
</dbReference>